<dbReference type="Proteomes" id="UP001055439">
    <property type="component" value="Chromosome 9"/>
</dbReference>
<dbReference type="AlphaFoldDB" id="A0A9E7I4B6"/>
<evidence type="ECO:0000313" key="1">
    <source>
        <dbReference type="EMBL" id="URE45211.1"/>
    </source>
</evidence>
<keyword evidence="2" id="KW-1185">Reference proteome</keyword>
<name>A0A9E7I4B6_9LILI</name>
<proteinExistence type="predicted"/>
<dbReference type="EMBL" id="CP097511">
    <property type="protein sequence ID" value="URE45211.1"/>
    <property type="molecule type" value="Genomic_DNA"/>
</dbReference>
<dbReference type="OrthoDB" id="18982at2759"/>
<gene>
    <name evidence="1" type="ORF">MUK42_14340</name>
</gene>
<organism evidence="1 2">
    <name type="scientific">Musa troglodytarum</name>
    <name type="common">fe'i banana</name>
    <dbReference type="NCBI Taxonomy" id="320322"/>
    <lineage>
        <taxon>Eukaryota</taxon>
        <taxon>Viridiplantae</taxon>
        <taxon>Streptophyta</taxon>
        <taxon>Embryophyta</taxon>
        <taxon>Tracheophyta</taxon>
        <taxon>Spermatophyta</taxon>
        <taxon>Magnoliopsida</taxon>
        <taxon>Liliopsida</taxon>
        <taxon>Zingiberales</taxon>
        <taxon>Musaceae</taxon>
        <taxon>Musa</taxon>
    </lineage>
</organism>
<protein>
    <submittedName>
        <fullName evidence="1">Uncharacterized protein</fullName>
    </submittedName>
</protein>
<reference evidence="1" key="1">
    <citation type="submission" date="2022-05" db="EMBL/GenBank/DDBJ databases">
        <title>The Musa troglodytarum L. genome provides insights into the mechanism of non-climacteric behaviour and enrichment of carotenoids.</title>
        <authorList>
            <person name="Wang J."/>
        </authorList>
    </citation>
    <scope>NUCLEOTIDE SEQUENCE</scope>
    <source>
        <tissue evidence="1">Leaf</tissue>
    </source>
</reference>
<evidence type="ECO:0000313" key="2">
    <source>
        <dbReference type="Proteomes" id="UP001055439"/>
    </source>
</evidence>
<accession>A0A9E7I4B6</accession>
<feature type="non-terminal residue" evidence="1">
    <location>
        <position position="1"/>
    </location>
</feature>
<sequence>GDVSDALGFENRFPSRIEAPSSSWRPAIDRFSWLSATESRGVRLLAFSVSLSPFSSLDGHIFEGALIGST</sequence>